<accession>A0A5C1QAA0</accession>
<reference evidence="6 7" key="2">
    <citation type="submission" date="2019-09" db="EMBL/GenBank/DDBJ databases">
        <title>Complete Genome Sequence and Methylome Analysis of free living Spirochaetas.</title>
        <authorList>
            <person name="Leshcheva N."/>
            <person name="Mikheeva N."/>
        </authorList>
    </citation>
    <scope>NUCLEOTIDE SEQUENCE [LARGE SCALE GENOMIC DNA]</scope>
    <source>
        <strain evidence="6 7">P</strain>
    </source>
</reference>
<dbReference type="GO" id="GO:0005524">
    <property type="term" value="F:ATP binding"/>
    <property type="evidence" value="ECO:0007669"/>
    <property type="project" value="UniProtKB-KW"/>
</dbReference>
<organism evidence="6 7">
    <name type="scientific">Thiospirochaeta perfilievii</name>
    <dbReference type="NCBI Taxonomy" id="252967"/>
    <lineage>
        <taxon>Bacteria</taxon>
        <taxon>Pseudomonadati</taxon>
        <taxon>Spirochaetota</taxon>
        <taxon>Spirochaetia</taxon>
        <taxon>Spirochaetales</taxon>
        <taxon>Spirochaetaceae</taxon>
        <taxon>Thiospirochaeta</taxon>
    </lineage>
</organism>
<dbReference type="InterPro" id="IPR027417">
    <property type="entry name" value="P-loop_NTPase"/>
</dbReference>
<gene>
    <name evidence="6" type="ORF">EW093_03095</name>
</gene>
<keyword evidence="4 6" id="KW-0067">ATP-binding</keyword>
<dbReference type="OrthoDB" id="9802264at2"/>
<dbReference type="InterPro" id="IPR017871">
    <property type="entry name" value="ABC_transporter-like_CS"/>
</dbReference>
<dbReference type="InterPro" id="IPR050086">
    <property type="entry name" value="MetN_ABC_transporter-like"/>
</dbReference>
<keyword evidence="2" id="KW-0813">Transport</keyword>
<evidence type="ECO:0000256" key="2">
    <source>
        <dbReference type="ARBA" id="ARBA00022448"/>
    </source>
</evidence>
<dbReference type="GO" id="GO:0016887">
    <property type="term" value="F:ATP hydrolysis activity"/>
    <property type="evidence" value="ECO:0007669"/>
    <property type="project" value="InterPro"/>
</dbReference>
<reference evidence="6 7" key="1">
    <citation type="submission" date="2019-02" db="EMBL/GenBank/DDBJ databases">
        <authorList>
            <person name="Fomenkov A."/>
            <person name="Dubinina G."/>
            <person name="Grabovich M."/>
            <person name="Vincze T."/>
            <person name="Roberts R.J."/>
        </authorList>
    </citation>
    <scope>NUCLEOTIDE SEQUENCE [LARGE SCALE GENOMIC DNA]</scope>
    <source>
        <strain evidence="6 7">P</strain>
    </source>
</reference>
<evidence type="ECO:0000256" key="4">
    <source>
        <dbReference type="ARBA" id="ARBA00022840"/>
    </source>
</evidence>
<dbReference type="RefSeq" id="WP_149566984.1">
    <property type="nucleotide sequence ID" value="NZ_CP035807.1"/>
</dbReference>
<dbReference type="KEGG" id="sper:EW093_03095"/>
<name>A0A5C1QAA0_9SPIO</name>
<dbReference type="AlphaFoldDB" id="A0A5C1QAA0"/>
<feature type="domain" description="ABC transporter" evidence="5">
    <location>
        <begin position="3"/>
        <end position="237"/>
    </location>
</feature>
<dbReference type="InterPro" id="IPR030679">
    <property type="entry name" value="ABC_ATPase_HisP-typ"/>
</dbReference>
<dbReference type="EMBL" id="CP035807">
    <property type="protein sequence ID" value="QEN03726.1"/>
    <property type="molecule type" value="Genomic_DNA"/>
</dbReference>
<dbReference type="InterPro" id="IPR003593">
    <property type="entry name" value="AAA+_ATPase"/>
</dbReference>
<dbReference type="PANTHER" id="PTHR43166:SF4">
    <property type="entry name" value="PHOSPHONATES IMPORT ATP-BINDING PROTEIN PHNC"/>
    <property type="match status" value="1"/>
</dbReference>
<dbReference type="Proteomes" id="UP000323824">
    <property type="component" value="Chromosome"/>
</dbReference>
<dbReference type="Pfam" id="PF00005">
    <property type="entry name" value="ABC_tran"/>
    <property type="match status" value="1"/>
</dbReference>
<evidence type="ECO:0000259" key="5">
    <source>
        <dbReference type="PROSITE" id="PS50893"/>
    </source>
</evidence>
<dbReference type="PANTHER" id="PTHR43166">
    <property type="entry name" value="AMINO ACID IMPORT ATP-BINDING PROTEIN"/>
    <property type="match status" value="1"/>
</dbReference>
<comment type="similarity">
    <text evidence="1">Belongs to the ABC transporter superfamily.</text>
</comment>
<evidence type="ECO:0000256" key="1">
    <source>
        <dbReference type="ARBA" id="ARBA00005417"/>
    </source>
</evidence>
<evidence type="ECO:0000256" key="3">
    <source>
        <dbReference type="ARBA" id="ARBA00022741"/>
    </source>
</evidence>
<sequence length="245" mass="27481">MKLELKNLSKSFGNHRVLTDVSIKLEDFDSLVLIGPSGGGKTTLLRLLAGLEKPQGGDVIINNKQIIYDEKYLSQYRKRIGMVYQAYNLFPHLTAVENITLPLIKVHNVKPKIAKEMAFDLLDRFNLGNQGNKKPIALSGGQQQRIAICRAVAIKPEYLLLDEPTSALDPEYTSEVLDLIYELRNEGMQLVLVTHEMGFAKEAADKVMFIEDEGIVQCGSASDVLNNSEDPRVRKFLNKVLKHTK</sequence>
<dbReference type="InterPro" id="IPR003439">
    <property type="entry name" value="ABC_transporter-like_ATP-bd"/>
</dbReference>
<evidence type="ECO:0000313" key="6">
    <source>
        <dbReference type="EMBL" id="QEN03726.1"/>
    </source>
</evidence>
<dbReference type="SUPFAM" id="SSF52540">
    <property type="entry name" value="P-loop containing nucleoside triphosphate hydrolases"/>
    <property type="match status" value="1"/>
</dbReference>
<protein>
    <submittedName>
        <fullName evidence="6">Amino acid ABC transporter ATP-binding protein</fullName>
    </submittedName>
</protein>
<keyword evidence="7" id="KW-1185">Reference proteome</keyword>
<dbReference type="GO" id="GO:0015424">
    <property type="term" value="F:ABC-type amino acid transporter activity"/>
    <property type="evidence" value="ECO:0007669"/>
    <property type="project" value="InterPro"/>
</dbReference>
<dbReference type="PROSITE" id="PS00211">
    <property type="entry name" value="ABC_TRANSPORTER_1"/>
    <property type="match status" value="1"/>
</dbReference>
<dbReference type="Gene3D" id="3.40.50.300">
    <property type="entry name" value="P-loop containing nucleotide triphosphate hydrolases"/>
    <property type="match status" value="1"/>
</dbReference>
<proteinExistence type="inferred from homology"/>
<evidence type="ECO:0000313" key="7">
    <source>
        <dbReference type="Proteomes" id="UP000323824"/>
    </source>
</evidence>
<keyword evidence="3" id="KW-0547">Nucleotide-binding</keyword>
<dbReference type="PROSITE" id="PS50893">
    <property type="entry name" value="ABC_TRANSPORTER_2"/>
    <property type="match status" value="1"/>
</dbReference>
<dbReference type="SMART" id="SM00382">
    <property type="entry name" value="AAA"/>
    <property type="match status" value="1"/>
</dbReference>
<dbReference type="PIRSF" id="PIRSF039085">
    <property type="entry name" value="ABC_ATPase_HisP"/>
    <property type="match status" value="1"/>
</dbReference>